<evidence type="ECO:0000256" key="7">
    <source>
        <dbReference type="ARBA" id="ARBA00022927"/>
    </source>
</evidence>
<dbReference type="GO" id="GO:0032977">
    <property type="term" value="F:membrane insertase activity"/>
    <property type="evidence" value="ECO:0007669"/>
    <property type="project" value="InterPro"/>
</dbReference>
<keyword evidence="8 13" id="KW-1133">Transmembrane helix</keyword>
<evidence type="ECO:0000256" key="11">
    <source>
        <dbReference type="ARBA" id="ARBA00033245"/>
    </source>
</evidence>
<dbReference type="InterPro" id="IPR001708">
    <property type="entry name" value="YidC/ALB3/OXA1/COX18"/>
</dbReference>
<dbReference type="EMBL" id="UINC01002288">
    <property type="protein sequence ID" value="SUZ95041.1"/>
    <property type="molecule type" value="Genomic_DNA"/>
</dbReference>
<dbReference type="InterPro" id="IPR019998">
    <property type="entry name" value="Membr_insert_YidC"/>
</dbReference>
<accession>A0A381RV87</accession>
<dbReference type="InterPro" id="IPR047196">
    <property type="entry name" value="YidC_ALB_C"/>
</dbReference>
<dbReference type="GO" id="GO:0051205">
    <property type="term" value="P:protein insertion into membrane"/>
    <property type="evidence" value="ECO:0007669"/>
    <property type="project" value="TreeGrafter"/>
</dbReference>
<evidence type="ECO:0000256" key="3">
    <source>
        <dbReference type="ARBA" id="ARBA00015325"/>
    </source>
</evidence>
<comment type="subcellular location">
    <subcellularLocation>
        <location evidence="1">Cell inner membrane</location>
        <topology evidence="1">Multi-pass membrane protein</topology>
    </subcellularLocation>
</comment>
<feature type="domain" description="Membrane insertase YidC N-terminal" evidence="15">
    <location>
        <begin position="163"/>
        <end position="368"/>
    </location>
</feature>
<dbReference type="Gene3D" id="2.70.98.90">
    <property type="match status" value="1"/>
</dbReference>
<evidence type="ECO:0000256" key="10">
    <source>
        <dbReference type="ARBA" id="ARBA00023186"/>
    </source>
</evidence>
<dbReference type="HAMAP" id="MF_01810">
    <property type="entry name" value="YidC_type1"/>
    <property type="match status" value="1"/>
</dbReference>
<evidence type="ECO:0000256" key="5">
    <source>
        <dbReference type="ARBA" id="ARBA00022475"/>
    </source>
</evidence>
<evidence type="ECO:0000256" key="1">
    <source>
        <dbReference type="ARBA" id="ARBA00004429"/>
    </source>
</evidence>
<feature type="transmembrane region" description="Helical" evidence="13">
    <location>
        <begin position="382"/>
        <end position="399"/>
    </location>
</feature>
<evidence type="ECO:0000256" key="9">
    <source>
        <dbReference type="ARBA" id="ARBA00023136"/>
    </source>
</evidence>
<dbReference type="AlphaFoldDB" id="A0A381RV87"/>
<dbReference type="InterPro" id="IPR028053">
    <property type="entry name" value="Membr_insert_YidC_N"/>
</dbReference>
<comment type="similarity">
    <text evidence="2">Belongs to the OXA1/ALB3/YidC family. Type 1 subfamily.</text>
</comment>
<dbReference type="NCBIfam" id="TIGR03593">
    <property type="entry name" value="yidC_nterm"/>
    <property type="match status" value="1"/>
</dbReference>
<dbReference type="PRINTS" id="PR01900">
    <property type="entry name" value="YIDCPROTEIN"/>
</dbReference>
<reference evidence="16" key="1">
    <citation type="submission" date="2018-05" db="EMBL/GenBank/DDBJ databases">
        <authorList>
            <person name="Lanie J.A."/>
            <person name="Ng W.-L."/>
            <person name="Kazmierczak K.M."/>
            <person name="Andrzejewski T.M."/>
            <person name="Davidsen T.M."/>
            <person name="Wayne K.J."/>
            <person name="Tettelin H."/>
            <person name="Glass J.I."/>
            <person name="Rusch D."/>
            <person name="Podicherti R."/>
            <person name="Tsui H.-C.T."/>
            <person name="Winkler M.E."/>
        </authorList>
    </citation>
    <scope>NUCLEOTIDE SEQUENCE</scope>
</reference>
<name>A0A381RV87_9ZZZZ</name>
<feature type="transmembrane region" description="Helical" evidence="13">
    <location>
        <begin position="503"/>
        <end position="525"/>
    </location>
</feature>
<keyword evidence="6 13" id="KW-0812">Transmembrane</keyword>
<dbReference type="Pfam" id="PF02096">
    <property type="entry name" value="60KD_IMP"/>
    <property type="match status" value="1"/>
</dbReference>
<proteinExistence type="inferred from homology"/>
<evidence type="ECO:0000259" key="15">
    <source>
        <dbReference type="Pfam" id="PF14849"/>
    </source>
</evidence>
<dbReference type="PANTHER" id="PTHR12428">
    <property type="entry name" value="OXA1"/>
    <property type="match status" value="1"/>
</dbReference>
<evidence type="ECO:0000259" key="14">
    <source>
        <dbReference type="Pfam" id="PF02096"/>
    </source>
</evidence>
<keyword evidence="10" id="KW-0143">Chaperone</keyword>
<feature type="domain" description="Membrane insertase YidC/Oxa/ALB C-terminal" evidence="14">
    <location>
        <begin position="384"/>
        <end position="575"/>
    </location>
</feature>
<evidence type="ECO:0000313" key="16">
    <source>
        <dbReference type="EMBL" id="SUZ95041.1"/>
    </source>
</evidence>
<dbReference type="GO" id="GO:0005886">
    <property type="term" value="C:plasma membrane"/>
    <property type="evidence" value="ECO:0007669"/>
    <property type="project" value="UniProtKB-SubCell"/>
</dbReference>
<keyword evidence="5" id="KW-1003">Cell membrane</keyword>
<dbReference type="PRINTS" id="PR00701">
    <property type="entry name" value="60KDINNERMP"/>
</dbReference>
<evidence type="ECO:0000256" key="13">
    <source>
        <dbReference type="SAM" id="Phobius"/>
    </source>
</evidence>
<evidence type="ECO:0000256" key="4">
    <source>
        <dbReference type="ARBA" id="ARBA00022448"/>
    </source>
</evidence>
<evidence type="ECO:0000256" key="6">
    <source>
        <dbReference type="ARBA" id="ARBA00022692"/>
    </source>
</evidence>
<feature type="transmembrane region" description="Helical" evidence="13">
    <location>
        <begin position="537"/>
        <end position="560"/>
    </location>
</feature>
<gene>
    <name evidence="16" type="ORF">METZ01_LOCUS47895</name>
</gene>
<dbReference type="InterPro" id="IPR028055">
    <property type="entry name" value="YidC/Oxa/ALB_C"/>
</dbReference>
<dbReference type="InterPro" id="IPR038221">
    <property type="entry name" value="YidC_periplasmic_sf"/>
</dbReference>
<protein>
    <recommendedName>
        <fullName evidence="3">Membrane protein insertase YidC</fullName>
    </recommendedName>
    <alternativeName>
        <fullName evidence="12">Foldase YidC</fullName>
    </alternativeName>
    <alternativeName>
        <fullName evidence="11">Membrane integrase YidC</fullName>
    </alternativeName>
</protein>
<dbReference type="GO" id="GO:0015031">
    <property type="term" value="P:protein transport"/>
    <property type="evidence" value="ECO:0007669"/>
    <property type="project" value="UniProtKB-KW"/>
</dbReference>
<dbReference type="CDD" id="cd20070">
    <property type="entry name" value="5TM_YidC_Alb3"/>
    <property type="match status" value="1"/>
</dbReference>
<evidence type="ECO:0000256" key="12">
    <source>
        <dbReference type="ARBA" id="ARBA00033342"/>
    </source>
</evidence>
<evidence type="ECO:0000256" key="8">
    <source>
        <dbReference type="ARBA" id="ARBA00022989"/>
    </source>
</evidence>
<keyword evidence="4" id="KW-0813">Transport</keyword>
<keyword evidence="9 13" id="KW-0472">Membrane</keyword>
<dbReference type="CDD" id="cd19961">
    <property type="entry name" value="EcYidC-like_peri"/>
    <property type="match status" value="1"/>
</dbReference>
<evidence type="ECO:0000256" key="2">
    <source>
        <dbReference type="ARBA" id="ARBA00010527"/>
    </source>
</evidence>
<sequence>MNDTLRYILAGGLIFLIIILQPVYLEWLGYDAGAVSGENLEAVDSENVVVTTRGNIAPSFESGAAAILTKQNPAESFITIVTPLYTATLTNKSGGSFTNYFLSSENSDELKHLGGYNDGGVFNPNIPVSLIINSEEDCMPCLVDYDDNDDRYNFFNQPFTLLNFSNQQDTIYLDYGSVELKYALQDVGGGTIINKAVSFFADKYINEHFYEINYDILESSNNLELLWYGGLRPTEEKEDEDVTYGSGIISQAGEIEDVQSTSPDEIITREVYKGQTDWVAIRTKYFMSAIIAENSGKYAALSGHNVEFGQRKHTPLYHASIGFPLDVSTISSSIYLGPLDVDYLSQTGASLDASMDWGFAPIRPISKGVLWVLKFMHNKLNLNYGLVLLLFAVLVRLITGPLTKKSYESSQNMQKIQPEIKKIQAKYKGDPQRLNKETMALYKTHKVNPLGGCLPIMLQMPLLWALFMVFRTTIEFRGAPFMLWISDLSKPDVVFTLPFSIPIYGDGVAILPLVMGATLLLTMRMSSATMDKSQKPVMYFMNGFFILLFNTFPSGLNLYYTAYNMLSFFQQRSIKNKLANQ</sequence>
<organism evidence="16">
    <name type="scientific">marine metagenome</name>
    <dbReference type="NCBI Taxonomy" id="408172"/>
    <lineage>
        <taxon>unclassified sequences</taxon>
        <taxon>metagenomes</taxon>
        <taxon>ecological metagenomes</taxon>
    </lineage>
</organism>
<keyword evidence="7" id="KW-0653">Protein transport</keyword>
<dbReference type="Pfam" id="PF14849">
    <property type="entry name" value="YidC_periplas"/>
    <property type="match status" value="1"/>
</dbReference>
<dbReference type="PANTHER" id="PTHR12428:SF65">
    <property type="entry name" value="CYTOCHROME C OXIDASE ASSEMBLY PROTEIN COX18, MITOCHONDRIAL"/>
    <property type="match status" value="1"/>
</dbReference>
<dbReference type="NCBIfam" id="TIGR03592">
    <property type="entry name" value="yidC_oxa1_cterm"/>
    <property type="match status" value="1"/>
</dbReference>